<dbReference type="PANTHER" id="PTHR46438:SF2">
    <property type="entry name" value="ALPHA_BETA-HYDROLASES SUPERFAMILY PROTEIN"/>
    <property type="match status" value="1"/>
</dbReference>
<feature type="compositionally biased region" description="Low complexity" evidence="1">
    <location>
        <begin position="309"/>
        <end position="334"/>
    </location>
</feature>
<protein>
    <recommendedName>
        <fullName evidence="2">AB hydrolase-1 domain-containing protein</fullName>
    </recommendedName>
</protein>
<evidence type="ECO:0000256" key="1">
    <source>
        <dbReference type="SAM" id="MobiDB-lite"/>
    </source>
</evidence>
<reference evidence="4" key="1">
    <citation type="journal article" date="2019" name="Int. J. Syst. Evol. Microbiol.">
        <title>The Global Catalogue of Microorganisms (GCM) 10K type strain sequencing project: providing services to taxonomists for standard genome sequencing and annotation.</title>
        <authorList>
            <consortium name="The Broad Institute Genomics Platform"/>
            <consortium name="The Broad Institute Genome Sequencing Center for Infectious Disease"/>
            <person name="Wu L."/>
            <person name="Ma J."/>
        </authorList>
    </citation>
    <scope>NUCLEOTIDE SEQUENCE [LARGE SCALE GENOMIC DNA]</scope>
    <source>
        <strain evidence="4">JCM 17326</strain>
    </source>
</reference>
<gene>
    <name evidence="3" type="ORF">GCM10022419_119920</name>
</gene>
<keyword evidence="4" id="KW-1185">Reference proteome</keyword>
<dbReference type="EMBL" id="BAABDQ010000051">
    <property type="protein sequence ID" value="GAA3614719.1"/>
    <property type="molecule type" value="Genomic_DNA"/>
</dbReference>
<comment type="caution">
    <text evidence="3">The sequence shown here is derived from an EMBL/GenBank/DDBJ whole genome shotgun (WGS) entry which is preliminary data.</text>
</comment>
<organism evidence="3 4">
    <name type="scientific">Nonomuraea rosea</name>
    <dbReference type="NCBI Taxonomy" id="638574"/>
    <lineage>
        <taxon>Bacteria</taxon>
        <taxon>Bacillati</taxon>
        <taxon>Actinomycetota</taxon>
        <taxon>Actinomycetes</taxon>
        <taxon>Streptosporangiales</taxon>
        <taxon>Streptosporangiaceae</taxon>
        <taxon>Nonomuraea</taxon>
    </lineage>
</organism>
<dbReference type="Pfam" id="PF12697">
    <property type="entry name" value="Abhydrolase_6"/>
    <property type="match status" value="1"/>
</dbReference>
<feature type="compositionally biased region" description="Low complexity" evidence="1">
    <location>
        <begin position="357"/>
        <end position="369"/>
    </location>
</feature>
<feature type="domain" description="AB hydrolase-1" evidence="2">
    <location>
        <begin position="45"/>
        <end position="213"/>
    </location>
</feature>
<feature type="compositionally biased region" description="Basic and acidic residues" evidence="1">
    <location>
        <begin position="337"/>
        <end position="353"/>
    </location>
</feature>
<name>A0ABP6ZMQ4_9ACTN</name>
<dbReference type="SUPFAM" id="SSF53474">
    <property type="entry name" value="alpha/beta-Hydrolases"/>
    <property type="match status" value="1"/>
</dbReference>
<proteinExistence type="predicted"/>
<sequence length="417" mass="46300">MTRHQYGPDHPARTYVPHGFPEQTFDTGEIHLNHAVAGADDKPALLLVPGQSESWWGYEQAMYLLQDHFQCHAVDLRGQGRSSRTPGRYTLDNFGNDLVRFITEAIQRPVIVSGLSSGAVLAAWLSIRPRSRLVVPPKNLLGMPWRVAFALQEDDWILRNAIVWHKPNAMPQSVLDRVSTRYEMVFILVKQRRYWFDLDAVRVPNAGDPPPAPREADQSAGAPDSKYRDAFCGKRYGTSMLPTGQRHTAAHARGRTREMCGRSPLARSGRRTSRHSPSTFHCGPSPPAVARAAPSVIRSPERQLPLLPRSSWADRSSESRSASPSATSRAHASSPTPRRDEAEGGQRVAERLQRACSEPPESPSAAYPSGSDRPGNRRLGVRVEIVTIGGAEGDEIEERQLAVIWEVLRCLAERQKP</sequence>
<dbReference type="Proteomes" id="UP001500630">
    <property type="component" value="Unassembled WGS sequence"/>
</dbReference>
<evidence type="ECO:0000259" key="2">
    <source>
        <dbReference type="Pfam" id="PF12697"/>
    </source>
</evidence>
<evidence type="ECO:0000313" key="4">
    <source>
        <dbReference type="Proteomes" id="UP001500630"/>
    </source>
</evidence>
<dbReference type="RefSeq" id="WP_345576838.1">
    <property type="nucleotide sequence ID" value="NZ_BAABDQ010000051.1"/>
</dbReference>
<feature type="region of interest" description="Disordered" evidence="1">
    <location>
        <begin position="205"/>
        <end position="378"/>
    </location>
</feature>
<dbReference type="Gene3D" id="3.40.50.1820">
    <property type="entry name" value="alpha/beta hydrolase"/>
    <property type="match status" value="1"/>
</dbReference>
<dbReference type="InterPro" id="IPR000073">
    <property type="entry name" value="AB_hydrolase_1"/>
</dbReference>
<accession>A0ABP6ZMQ4</accession>
<evidence type="ECO:0000313" key="3">
    <source>
        <dbReference type="EMBL" id="GAA3614719.1"/>
    </source>
</evidence>
<dbReference type="PANTHER" id="PTHR46438">
    <property type="entry name" value="ALPHA/BETA-HYDROLASES SUPERFAMILY PROTEIN"/>
    <property type="match status" value="1"/>
</dbReference>
<dbReference type="InterPro" id="IPR029058">
    <property type="entry name" value="AB_hydrolase_fold"/>
</dbReference>